<evidence type="ECO:0000256" key="2">
    <source>
        <dbReference type="ARBA" id="ARBA00022737"/>
    </source>
</evidence>
<reference evidence="7 8" key="1">
    <citation type="submission" date="2021-06" db="EMBL/GenBank/DDBJ databases">
        <authorList>
            <person name="Palmer J.M."/>
        </authorList>
    </citation>
    <scope>NUCLEOTIDE SEQUENCE [LARGE SCALE GENOMIC DNA]</scope>
    <source>
        <strain evidence="7 8">XR_2019</strain>
        <tissue evidence="7">Muscle</tissue>
    </source>
</reference>
<keyword evidence="8" id="KW-1185">Reference proteome</keyword>
<feature type="domain" description="Sushi" evidence="6">
    <location>
        <begin position="128"/>
        <end position="185"/>
    </location>
</feature>
<keyword evidence="2" id="KW-0677">Repeat</keyword>
<dbReference type="SUPFAM" id="SSF57535">
    <property type="entry name" value="Complement control module/SCR domain"/>
    <property type="match status" value="3"/>
</dbReference>
<comment type="caution">
    <text evidence="5">Lacks conserved residue(s) required for the propagation of feature annotation.</text>
</comment>
<dbReference type="CDD" id="cd00033">
    <property type="entry name" value="CCP"/>
    <property type="match status" value="3"/>
</dbReference>
<feature type="domain" description="Sushi" evidence="6">
    <location>
        <begin position="1"/>
        <end position="62"/>
    </location>
</feature>
<gene>
    <name evidence="7" type="primary">CSMD3_4</name>
    <name evidence="7" type="ORF">XENORESO_009161</name>
</gene>
<protein>
    <submittedName>
        <fullName evidence="7">CUB and sushi domain-containing protein 3</fullName>
    </submittedName>
</protein>
<evidence type="ECO:0000256" key="3">
    <source>
        <dbReference type="ARBA" id="ARBA00023157"/>
    </source>
</evidence>
<dbReference type="PROSITE" id="PS50923">
    <property type="entry name" value="SUSHI"/>
    <property type="match status" value="3"/>
</dbReference>
<evidence type="ECO:0000256" key="4">
    <source>
        <dbReference type="ARBA" id="ARBA00023180"/>
    </source>
</evidence>
<dbReference type="EMBL" id="JAHRIM010002866">
    <property type="protein sequence ID" value="MEQ2259269.1"/>
    <property type="molecule type" value="Genomic_DNA"/>
</dbReference>
<feature type="domain" description="Sushi" evidence="6">
    <location>
        <begin position="63"/>
        <end position="127"/>
    </location>
</feature>
<keyword evidence="4" id="KW-0325">Glycoprotein</keyword>
<organism evidence="7 8">
    <name type="scientific">Xenotaenia resolanae</name>
    <dbReference type="NCBI Taxonomy" id="208358"/>
    <lineage>
        <taxon>Eukaryota</taxon>
        <taxon>Metazoa</taxon>
        <taxon>Chordata</taxon>
        <taxon>Craniata</taxon>
        <taxon>Vertebrata</taxon>
        <taxon>Euteleostomi</taxon>
        <taxon>Actinopterygii</taxon>
        <taxon>Neopterygii</taxon>
        <taxon>Teleostei</taxon>
        <taxon>Neoteleostei</taxon>
        <taxon>Acanthomorphata</taxon>
        <taxon>Ovalentaria</taxon>
        <taxon>Atherinomorphae</taxon>
        <taxon>Cyprinodontiformes</taxon>
        <taxon>Goodeidae</taxon>
        <taxon>Xenotaenia</taxon>
    </lineage>
</organism>
<evidence type="ECO:0000313" key="8">
    <source>
        <dbReference type="Proteomes" id="UP001444071"/>
    </source>
</evidence>
<dbReference type="SMART" id="SM00032">
    <property type="entry name" value="CCP"/>
    <property type="match status" value="3"/>
</dbReference>
<evidence type="ECO:0000259" key="6">
    <source>
        <dbReference type="PROSITE" id="PS50923"/>
    </source>
</evidence>
<dbReference type="Pfam" id="PF00084">
    <property type="entry name" value="Sushi"/>
    <property type="match status" value="3"/>
</dbReference>
<dbReference type="PANTHER" id="PTHR19325">
    <property type="entry name" value="COMPLEMENT COMPONENT-RELATED SUSHI DOMAIN-CONTAINING"/>
    <property type="match status" value="1"/>
</dbReference>
<dbReference type="PANTHER" id="PTHR19325:SF575">
    <property type="entry name" value="LOCOMOTION-RELATED PROTEIN HIKARU GENKI"/>
    <property type="match status" value="1"/>
</dbReference>
<evidence type="ECO:0000256" key="1">
    <source>
        <dbReference type="ARBA" id="ARBA00022659"/>
    </source>
</evidence>
<name>A0ABV0VQ64_9TELE</name>
<dbReference type="InterPro" id="IPR000436">
    <property type="entry name" value="Sushi_SCR_CCP_dom"/>
</dbReference>
<dbReference type="InterPro" id="IPR035976">
    <property type="entry name" value="Sushi/SCR/CCP_sf"/>
</dbReference>
<proteinExistence type="predicted"/>
<keyword evidence="1 5" id="KW-0768">Sushi</keyword>
<comment type="caution">
    <text evidence="7">The sequence shown here is derived from an EMBL/GenBank/DDBJ whole genome shotgun (WGS) entry which is preliminary data.</text>
</comment>
<sequence>VSCGPPKAPINGGVLTADYSVGTRVSYFCNDGYRLSSKELTSAICQPDGTWSNHNKIPRCSVVVCPSIGSFSLEHGRWRIVNGSHYEFRTRIVFTCDPGYYRLGPAHIQCLANGVWSWKNERPHCQIISCGDLPSPPNGKKIGTQMTFGATAIFTCDAGFMLVGSAVRECLSSGLWSGTETRCLGIKGRFLPYTSCLASQLLPSDLFQPCEQHHLC</sequence>
<accession>A0ABV0VQ64</accession>
<feature type="disulfide bond" evidence="5">
    <location>
        <begin position="156"/>
        <end position="183"/>
    </location>
</feature>
<evidence type="ECO:0000256" key="5">
    <source>
        <dbReference type="PROSITE-ProRule" id="PRU00302"/>
    </source>
</evidence>
<dbReference type="Gene3D" id="2.10.70.10">
    <property type="entry name" value="Complement Module, domain 1"/>
    <property type="match status" value="3"/>
</dbReference>
<keyword evidence="3 5" id="KW-1015">Disulfide bond</keyword>
<dbReference type="Proteomes" id="UP001444071">
    <property type="component" value="Unassembled WGS sequence"/>
</dbReference>
<dbReference type="InterPro" id="IPR050350">
    <property type="entry name" value="Compl-Cell_Adhes-Reg"/>
</dbReference>
<evidence type="ECO:0000313" key="7">
    <source>
        <dbReference type="EMBL" id="MEQ2259269.1"/>
    </source>
</evidence>
<feature type="non-terminal residue" evidence="7">
    <location>
        <position position="1"/>
    </location>
</feature>